<keyword evidence="1 6" id="KW-0853">WD repeat</keyword>
<dbReference type="SMART" id="SM00320">
    <property type="entry name" value="WD40"/>
    <property type="match status" value="2"/>
</dbReference>
<evidence type="ECO:0000256" key="1">
    <source>
        <dbReference type="ARBA" id="ARBA00022574"/>
    </source>
</evidence>
<dbReference type="InterPro" id="IPR015943">
    <property type="entry name" value="WD40/YVTN_repeat-like_dom_sf"/>
</dbReference>
<name>A0A4S4M840_9AGAM</name>
<dbReference type="PANTHER" id="PTHR46200">
    <property type="entry name" value="GATOR COMPLEX PROTEIN WDR24"/>
    <property type="match status" value="1"/>
</dbReference>
<dbReference type="InterPro" id="IPR036322">
    <property type="entry name" value="WD40_repeat_dom_sf"/>
</dbReference>
<feature type="compositionally biased region" description="Basic and acidic residues" evidence="7">
    <location>
        <begin position="814"/>
        <end position="824"/>
    </location>
</feature>
<comment type="caution">
    <text evidence="8">The sequence shown here is derived from an EMBL/GenBank/DDBJ whole genome shotgun (WGS) entry which is preliminary data.</text>
</comment>
<evidence type="ECO:0000313" key="8">
    <source>
        <dbReference type="EMBL" id="THH21492.1"/>
    </source>
</evidence>
<reference evidence="8 9" key="1">
    <citation type="submission" date="2019-02" db="EMBL/GenBank/DDBJ databases">
        <title>Genome sequencing of the rare red list fungi Bondarzewia mesenterica.</title>
        <authorList>
            <person name="Buettner E."/>
            <person name="Kellner H."/>
        </authorList>
    </citation>
    <scope>NUCLEOTIDE SEQUENCE [LARGE SCALE GENOMIC DNA]</scope>
    <source>
        <strain evidence="8 9">DSM 108281</strain>
    </source>
</reference>
<dbReference type="InterPro" id="IPR002347">
    <property type="entry name" value="SDR_fam"/>
</dbReference>
<dbReference type="PRINTS" id="PR00081">
    <property type="entry name" value="GDHRDH"/>
</dbReference>
<dbReference type="GO" id="GO:0005774">
    <property type="term" value="C:vacuolar membrane"/>
    <property type="evidence" value="ECO:0007669"/>
    <property type="project" value="TreeGrafter"/>
</dbReference>
<dbReference type="InterPro" id="IPR019775">
    <property type="entry name" value="WD40_repeat_CS"/>
</dbReference>
<evidence type="ECO:0000256" key="4">
    <source>
        <dbReference type="ARBA" id="ARBA00022771"/>
    </source>
</evidence>
<dbReference type="InterPro" id="IPR001680">
    <property type="entry name" value="WD40_rpt"/>
</dbReference>
<dbReference type="InterPro" id="IPR036291">
    <property type="entry name" value="NAD(P)-bd_dom_sf"/>
</dbReference>
<feature type="region of interest" description="Disordered" evidence="7">
    <location>
        <begin position="1"/>
        <end position="33"/>
    </location>
</feature>
<feature type="compositionally biased region" description="Polar residues" evidence="7">
    <location>
        <begin position="654"/>
        <end position="683"/>
    </location>
</feature>
<feature type="repeat" description="WD" evidence="6">
    <location>
        <begin position="271"/>
        <end position="293"/>
    </location>
</feature>
<feature type="compositionally biased region" description="Low complexity" evidence="7">
    <location>
        <begin position="631"/>
        <end position="649"/>
    </location>
</feature>
<dbReference type="GO" id="GO:0008270">
    <property type="term" value="F:zinc ion binding"/>
    <property type="evidence" value="ECO:0007669"/>
    <property type="project" value="UniProtKB-KW"/>
</dbReference>
<dbReference type="Gene3D" id="3.40.50.720">
    <property type="entry name" value="NAD(P)-binding Rossmann-like Domain"/>
    <property type="match status" value="1"/>
</dbReference>
<dbReference type="Gene3D" id="2.130.10.10">
    <property type="entry name" value="YVTN repeat-like/Quinoprotein amine dehydrogenase"/>
    <property type="match status" value="1"/>
</dbReference>
<sequence>MSERFVQSAMLSTPPQTRPRRPSLHIHPSSSQSLHTLSDIYSDARTHGYQGPIRTVRLPRATPSGNGALSKSEDGTRCVVAGRECLRILRISPSSSTLTPDHKSSVGLGGHRIDASRNLWKGGTVKIDNVTTDVVWGRSTFDQKIITSARSGALIMWDLNKMGASKFDGDLRVWDLRDMSKSIARIHHPTSVRAVSFSPDSHNPVQAVVGLDNGSIYRWDLKMAQRGQLDRVPVAHSGPILSLDWCIGPITPTQGVASSTFSSMASVRGWLVSGGLDRTVKVWDMTTPSHNSHISHVPAYTLSTSFPVRRVLWRPGYECEVAIVSNWEFGAGSNQDMTASGSENGGEVEMDTVVRAPHRGAGDCGDPVEIWDVRRGCIAKWVVGGSAVEGGVMGVFAPEDIAFGDSHALWVQHSSGTFAQLDLRNSTRPLDSIPRMAATWDVTGSLAFVSDKKARWEVPYDDIDPAKKQSLTEGKNKPKALGDGPYKPMTQFFGTYGFDQPSGDLEAFEGTATGYIYEGATKSAICGTNAEVAHQHNRVHAAQTWLLLQSLLTPTTPTPLQSRPPTPPLSPLPLMYPTFPHSLSAPAAIPSTGGVHASPSSLHPPTRASTSDLPPPPPRNSPGHSPRRGTPPLRSSPSNSPSPHRVPSVFALSITASPESLNTPSTSRPTSIFPRRSSNSSLLDQRPRAFSSFRRPSISSPSSSIPLSDSIGSLSSAPINLRHVGEGALDDSDSSSGSGTSGKSVGETMTSADRERRVPLAVTPINLAFTRLQGGAPHPSPLSRVAGQQTWTEDEHEDGQDDEDDSPSPCSTDTEPHSSEEDGSTRLVLAKMASNVQRSKSRSQTRSRGTSIIRAKTRSRNSTVADSAPMLIQPQAPPLLEKQNSKTSVRTVTVEDTSSKGHEHEAGRMSEERLSLRGLGVGIDGSPGQGKLGTAGAVEGSLLGMSLVRGRRVRNDSMQEQRLKEDIRQQEERLYDVGWKAARAALEGYAEEGDMQMCAMMSLVAQDCLEVSNQRLVAFVESYIELLTRLRLHTSAAYMRKHVPAEEVRATTKLQTTVIAQFARIAKAILLNAQSATFQCGPCFFSALYVHMADTKIVIDDTTHSNPCSRFQYLHHHRQVRLVHGDAHYLDLGPRWWTKKSPKIISRFFEPLQLNQTSSQSPMSIVGIAEVLPVTLHKNVYPTIDPQIHYDAQTFKGKVVFITGASRGIGEETATQFAHAGASLVLVARNHTTLDTVKAAILNVVPKASVLTFAADVTHTKEVEQAIKTTIDTFGRLDILIANAGVTRPLEKPFAQDDPDSWWYTLEVNVRGVYNAVHFAVPHLQRTRGYVIVLSSEVGQLRLPFGSDYNMSKHVLNRLVEFIVLGIVPHILPCHSLANPCSALPSSENPEVKAFAMHPGAVPTSLSTRSKAPVTFDDSVSLSASTMLYITAGKADWLSGRYFNSNWDLGEMERDWKKKIVEQNGLVNKLFIPQ</sequence>
<feature type="compositionally biased region" description="Low complexity" evidence="7">
    <location>
        <begin position="734"/>
        <end position="744"/>
    </location>
</feature>
<gene>
    <name evidence="8" type="ORF">EW146_g117</name>
</gene>
<evidence type="ECO:0000256" key="3">
    <source>
        <dbReference type="ARBA" id="ARBA00022737"/>
    </source>
</evidence>
<dbReference type="OrthoDB" id="60955at2759"/>
<feature type="region of interest" description="Disordered" evidence="7">
    <location>
        <begin position="771"/>
        <end position="826"/>
    </location>
</feature>
<protein>
    <submittedName>
        <fullName evidence="8">Uncharacterized protein</fullName>
    </submittedName>
</protein>
<dbReference type="InterPro" id="IPR037590">
    <property type="entry name" value="WDR24"/>
</dbReference>
<organism evidence="8 9">
    <name type="scientific">Bondarzewia mesenterica</name>
    <dbReference type="NCBI Taxonomy" id="1095465"/>
    <lineage>
        <taxon>Eukaryota</taxon>
        <taxon>Fungi</taxon>
        <taxon>Dikarya</taxon>
        <taxon>Basidiomycota</taxon>
        <taxon>Agaricomycotina</taxon>
        <taxon>Agaricomycetes</taxon>
        <taxon>Russulales</taxon>
        <taxon>Bondarzewiaceae</taxon>
        <taxon>Bondarzewia</taxon>
    </lineage>
</organism>
<keyword evidence="2" id="KW-0479">Metal-binding</keyword>
<dbReference type="GO" id="GO:0016239">
    <property type="term" value="P:positive regulation of macroautophagy"/>
    <property type="evidence" value="ECO:0007669"/>
    <property type="project" value="TreeGrafter"/>
</dbReference>
<dbReference type="GO" id="GO:0061700">
    <property type="term" value="C:GATOR2 complex"/>
    <property type="evidence" value="ECO:0007669"/>
    <property type="project" value="TreeGrafter"/>
</dbReference>
<dbReference type="PROSITE" id="PS50082">
    <property type="entry name" value="WD_REPEATS_2"/>
    <property type="match status" value="1"/>
</dbReference>
<feature type="compositionally biased region" description="Polar residues" evidence="7">
    <location>
        <begin position="885"/>
        <end position="896"/>
    </location>
</feature>
<dbReference type="GO" id="GO:1904263">
    <property type="term" value="P:positive regulation of TORC1 signaling"/>
    <property type="evidence" value="ECO:0007669"/>
    <property type="project" value="TreeGrafter"/>
</dbReference>
<dbReference type="Proteomes" id="UP000310158">
    <property type="component" value="Unassembled WGS sequence"/>
</dbReference>
<evidence type="ECO:0000313" key="9">
    <source>
        <dbReference type="Proteomes" id="UP000310158"/>
    </source>
</evidence>
<feature type="region of interest" description="Disordered" evidence="7">
    <location>
        <begin position="882"/>
        <end position="911"/>
    </location>
</feature>
<keyword evidence="4" id="KW-0863">Zinc-finger</keyword>
<evidence type="ECO:0000256" key="6">
    <source>
        <dbReference type="PROSITE-ProRule" id="PRU00221"/>
    </source>
</evidence>
<keyword evidence="9" id="KW-1185">Reference proteome</keyword>
<dbReference type="SUPFAM" id="SSF50978">
    <property type="entry name" value="WD40 repeat-like"/>
    <property type="match status" value="1"/>
</dbReference>
<dbReference type="GO" id="GO:0005829">
    <property type="term" value="C:cytosol"/>
    <property type="evidence" value="ECO:0007669"/>
    <property type="project" value="TreeGrafter"/>
</dbReference>
<dbReference type="PANTHER" id="PTHR46200:SF1">
    <property type="entry name" value="GATOR COMPLEX PROTEIN WDR24"/>
    <property type="match status" value="1"/>
</dbReference>
<keyword evidence="5" id="KW-0862">Zinc</keyword>
<evidence type="ECO:0000256" key="7">
    <source>
        <dbReference type="SAM" id="MobiDB-lite"/>
    </source>
</evidence>
<feature type="compositionally biased region" description="Acidic residues" evidence="7">
    <location>
        <begin position="792"/>
        <end position="806"/>
    </location>
</feature>
<dbReference type="Pfam" id="PF00106">
    <property type="entry name" value="adh_short"/>
    <property type="match status" value="1"/>
</dbReference>
<accession>A0A4S4M840</accession>
<feature type="region of interest" description="Disordered" evidence="7">
    <location>
        <begin position="587"/>
        <end position="686"/>
    </location>
</feature>
<feature type="region of interest" description="Disordered" evidence="7">
    <location>
        <begin position="725"/>
        <end position="758"/>
    </location>
</feature>
<dbReference type="SUPFAM" id="SSF51735">
    <property type="entry name" value="NAD(P)-binding Rossmann-fold domains"/>
    <property type="match status" value="1"/>
</dbReference>
<dbReference type="EMBL" id="SGPL01000002">
    <property type="protein sequence ID" value="THH21492.1"/>
    <property type="molecule type" value="Genomic_DNA"/>
</dbReference>
<keyword evidence="3" id="KW-0677">Repeat</keyword>
<proteinExistence type="predicted"/>
<dbReference type="PROSITE" id="PS00678">
    <property type="entry name" value="WD_REPEATS_1"/>
    <property type="match status" value="1"/>
</dbReference>
<feature type="compositionally biased region" description="Basic and acidic residues" evidence="7">
    <location>
        <begin position="897"/>
        <end position="911"/>
    </location>
</feature>
<evidence type="ECO:0000256" key="2">
    <source>
        <dbReference type="ARBA" id="ARBA00022723"/>
    </source>
</evidence>
<evidence type="ECO:0000256" key="5">
    <source>
        <dbReference type="ARBA" id="ARBA00022833"/>
    </source>
</evidence>